<dbReference type="EMBL" id="SOCE01000001">
    <property type="protein sequence ID" value="TDU90259.1"/>
    <property type="molecule type" value="Genomic_DNA"/>
</dbReference>
<sequence length="67" mass="7575">MYVFPITVIAKVAKESRSGFADAPVVPYDPPRPRWFSRRLHRRPTAAVCQAEHRDRSPKVAGAPRTC</sequence>
<dbReference type="AlphaFoldDB" id="A0A4R7TER0"/>
<gene>
    <name evidence="2" type="ORF">EV138_3844</name>
</gene>
<proteinExistence type="predicted"/>
<reference evidence="2 3" key="1">
    <citation type="submission" date="2019-03" db="EMBL/GenBank/DDBJ databases">
        <title>Genomic Encyclopedia of Type Strains, Phase III (KMG-III): the genomes of soil and plant-associated and newly described type strains.</title>
        <authorList>
            <person name="Whitman W."/>
        </authorList>
    </citation>
    <scope>NUCLEOTIDE SEQUENCE [LARGE SCALE GENOMIC DNA]</scope>
    <source>
        <strain evidence="2 3">VKM Ac-2575</strain>
    </source>
</reference>
<protein>
    <submittedName>
        <fullName evidence="2">Uncharacterized protein</fullName>
    </submittedName>
</protein>
<feature type="region of interest" description="Disordered" evidence="1">
    <location>
        <begin position="47"/>
        <end position="67"/>
    </location>
</feature>
<evidence type="ECO:0000313" key="3">
    <source>
        <dbReference type="Proteomes" id="UP000295151"/>
    </source>
</evidence>
<name>A0A4R7TER0_9ACTN</name>
<evidence type="ECO:0000256" key="1">
    <source>
        <dbReference type="SAM" id="MobiDB-lite"/>
    </source>
</evidence>
<comment type="caution">
    <text evidence="2">The sequence shown here is derived from an EMBL/GenBank/DDBJ whole genome shotgun (WGS) entry which is preliminary data.</text>
</comment>
<accession>A0A4R7TER0</accession>
<evidence type="ECO:0000313" key="2">
    <source>
        <dbReference type="EMBL" id="TDU90259.1"/>
    </source>
</evidence>
<dbReference type="Proteomes" id="UP000295151">
    <property type="component" value="Unassembled WGS sequence"/>
</dbReference>
<organism evidence="2 3">
    <name type="scientific">Kribbella voronezhensis</name>
    <dbReference type="NCBI Taxonomy" id="2512212"/>
    <lineage>
        <taxon>Bacteria</taxon>
        <taxon>Bacillati</taxon>
        <taxon>Actinomycetota</taxon>
        <taxon>Actinomycetes</taxon>
        <taxon>Propionibacteriales</taxon>
        <taxon>Kribbellaceae</taxon>
        <taxon>Kribbella</taxon>
    </lineage>
</organism>
<keyword evidence="3" id="KW-1185">Reference proteome</keyword>